<proteinExistence type="predicted"/>
<keyword evidence="2" id="KW-0813">Transport</keyword>
<evidence type="ECO:0000313" key="8">
    <source>
        <dbReference type="EMBL" id="KWV54866.1"/>
    </source>
</evidence>
<dbReference type="InterPro" id="IPR004776">
    <property type="entry name" value="Mem_transp_PIN-like"/>
</dbReference>
<comment type="caution">
    <text evidence="8">The sequence shown here is derived from an EMBL/GenBank/DDBJ whole genome shotgun (WGS) entry which is preliminary data.</text>
</comment>
<evidence type="ECO:0000256" key="6">
    <source>
        <dbReference type="ARBA" id="ARBA00023136"/>
    </source>
</evidence>
<keyword evidence="5 7" id="KW-1133">Transmembrane helix</keyword>
<accession>A0A109JTJ0</accession>
<keyword evidence="4 7" id="KW-0812">Transmembrane</keyword>
<keyword evidence="6 7" id="KW-0472">Membrane</keyword>
<organism evidence="8 9">
    <name type="scientific">Rhizobium altiplani</name>
    <dbReference type="NCBI Taxonomy" id="1864509"/>
    <lineage>
        <taxon>Bacteria</taxon>
        <taxon>Pseudomonadati</taxon>
        <taxon>Pseudomonadota</taxon>
        <taxon>Alphaproteobacteria</taxon>
        <taxon>Hyphomicrobiales</taxon>
        <taxon>Rhizobiaceae</taxon>
        <taxon>Rhizobium/Agrobacterium group</taxon>
        <taxon>Rhizobium</taxon>
    </lineage>
</organism>
<dbReference type="AlphaFoldDB" id="A0A109JTJ0"/>
<evidence type="ECO:0000256" key="7">
    <source>
        <dbReference type="SAM" id="Phobius"/>
    </source>
</evidence>
<reference evidence="8 9" key="1">
    <citation type="submission" date="2015-11" db="EMBL/GenBank/DDBJ databases">
        <title>Draft Genome Sequence of the Strain BR 10423 (Rhizobium sp.) isolated from nodules of Mimosa pudica.</title>
        <authorList>
            <person name="Barauna A.C."/>
            <person name="Zilli J.E."/>
            <person name="Simoes-Araujo J.L."/>
            <person name="Reis V.M."/>
            <person name="James E.K."/>
            <person name="Reis F.B.Jr."/>
            <person name="Rouws L.F."/>
            <person name="Passos S.R."/>
            <person name="Gois S.R."/>
        </authorList>
    </citation>
    <scope>NUCLEOTIDE SEQUENCE [LARGE SCALE GENOMIC DNA]</scope>
    <source>
        <strain evidence="8 9">BR10423</strain>
    </source>
</reference>
<dbReference type="Pfam" id="PF03547">
    <property type="entry name" value="Mem_trans"/>
    <property type="match status" value="1"/>
</dbReference>
<evidence type="ECO:0000256" key="3">
    <source>
        <dbReference type="ARBA" id="ARBA00022475"/>
    </source>
</evidence>
<evidence type="ECO:0000256" key="2">
    <source>
        <dbReference type="ARBA" id="ARBA00022448"/>
    </source>
</evidence>
<comment type="subcellular location">
    <subcellularLocation>
        <location evidence="1">Membrane</location>
        <topology evidence="1">Multi-pass membrane protein</topology>
    </subcellularLocation>
</comment>
<dbReference type="EMBL" id="LNCD01000058">
    <property type="protein sequence ID" value="KWV54866.1"/>
    <property type="molecule type" value="Genomic_DNA"/>
</dbReference>
<dbReference type="PANTHER" id="PTHR36838:SF3">
    <property type="entry name" value="TRANSPORTER AUXIN EFFLUX CARRIER EC FAMILY"/>
    <property type="match status" value="1"/>
</dbReference>
<dbReference type="GO" id="GO:0055085">
    <property type="term" value="P:transmembrane transport"/>
    <property type="evidence" value="ECO:0007669"/>
    <property type="project" value="InterPro"/>
</dbReference>
<keyword evidence="9" id="KW-1185">Reference proteome</keyword>
<gene>
    <name evidence="8" type="ORF">AS026_38605</name>
</gene>
<feature type="transmembrane region" description="Helical" evidence="7">
    <location>
        <begin position="105"/>
        <end position="126"/>
    </location>
</feature>
<evidence type="ECO:0000313" key="9">
    <source>
        <dbReference type="Proteomes" id="UP000068164"/>
    </source>
</evidence>
<protein>
    <submittedName>
        <fullName evidence="8">Uncharacterized protein</fullName>
    </submittedName>
</protein>
<feature type="transmembrane region" description="Helical" evidence="7">
    <location>
        <begin position="18"/>
        <end position="36"/>
    </location>
</feature>
<evidence type="ECO:0000256" key="1">
    <source>
        <dbReference type="ARBA" id="ARBA00004141"/>
    </source>
</evidence>
<evidence type="ECO:0000256" key="4">
    <source>
        <dbReference type="ARBA" id="ARBA00022692"/>
    </source>
</evidence>
<feature type="transmembrane region" description="Helical" evidence="7">
    <location>
        <begin position="42"/>
        <end position="65"/>
    </location>
</feature>
<dbReference type="Proteomes" id="UP000068164">
    <property type="component" value="Unassembled WGS sequence"/>
</dbReference>
<feature type="transmembrane region" description="Helical" evidence="7">
    <location>
        <begin position="77"/>
        <end position="99"/>
    </location>
</feature>
<evidence type="ECO:0000256" key="5">
    <source>
        <dbReference type="ARBA" id="ARBA00022989"/>
    </source>
</evidence>
<name>A0A109JTJ0_9HYPH</name>
<keyword evidence="3" id="KW-1003">Cell membrane</keyword>
<dbReference type="PANTHER" id="PTHR36838">
    <property type="entry name" value="AUXIN EFFLUX CARRIER FAMILY PROTEIN"/>
    <property type="match status" value="1"/>
</dbReference>
<sequence>MTIGVDAALVELRAKNPLLISPMLGTVVLVSGWQLPAPAHTFLKLLGGAAAPCALIALGLFLAGMQPNRKAERLSTVGILVGLKLVAQPAITWVIAGPVIGLTPIATHTAVLLAALPTGTGSFMLAEFYNRNAGLTGSGVDRLFDRHDFGVSGPYRQLGINSECCGSSL</sequence>
<dbReference type="GO" id="GO:0016020">
    <property type="term" value="C:membrane"/>
    <property type="evidence" value="ECO:0007669"/>
    <property type="project" value="UniProtKB-SubCell"/>
</dbReference>